<protein>
    <recommendedName>
        <fullName evidence="1">Thioredoxin domain-containing protein</fullName>
    </recommendedName>
</protein>
<gene>
    <name evidence="2" type="ORF">SLS53_002188</name>
</gene>
<dbReference type="Gene3D" id="3.40.30.10">
    <property type="entry name" value="Glutaredoxin"/>
    <property type="match status" value="1"/>
</dbReference>
<evidence type="ECO:0000313" key="2">
    <source>
        <dbReference type="EMBL" id="KAK7746231.1"/>
    </source>
</evidence>
<name>A0AAN9UE11_9PEZI</name>
<proteinExistence type="predicted"/>
<comment type="caution">
    <text evidence="2">The sequence shown here is derived from an EMBL/GenBank/DDBJ whole genome shotgun (WGS) entry which is preliminary data.</text>
</comment>
<accession>A0AAN9UE11</accession>
<keyword evidence="3" id="KW-1185">Reference proteome</keyword>
<dbReference type="SUPFAM" id="SSF52833">
    <property type="entry name" value="Thioredoxin-like"/>
    <property type="match status" value="1"/>
</dbReference>
<reference evidence="2 3" key="1">
    <citation type="journal article" date="2023" name="PLoS ONE">
        <title>Cytospora paraplurivora sp. nov. isolated from orchards with fruit tree decline syndrome in Ontario, Canada.</title>
        <authorList>
            <person name="Ilyukhin E."/>
            <person name="Nguyen H.D.T."/>
            <person name="Castle A.J."/>
            <person name="Ellouze W."/>
        </authorList>
    </citation>
    <scope>NUCLEOTIDE SEQUENCE [LARGE SCALE GENOMIC DNA]</scope>
    <source>
        <strain evidence="2 3">FDS-564</strain>
    </source>
</reference>
<dbReference type="InterPro" id="IPR013766">
    <property type="entry name" value="Thioredoxin_domain"/>
</dbReference>
<organism evidence="2 3">
    <name type="scientific">Cytospora paraplurivora</name>
    <dbReference type="NCBI Taxonomy" id="2898453"/>
    <lineage>
        <taxon>Eukaryota</taxon>
        <taxon>Fungi</taxon>
        <taxon>Dikarya</taxon>
        <taxon>Ascomycota</taxon>
        <taxon>Pezizomycotina</taxon>
        <taxon>Sordariomycetes</taxon>
        <taxon>Sordariomycetidae</taxon>
        <taxon>Diaporthales</taxon>
        <taxon>Cytosporaceae</taxon>
        <taxon>Cytospora</taxon>
    </lineage>
</organism>
<dbReference type="AlphaFoldDB" id="A0AAN9UE11"/>
<evidence type="ECO:0000313" key="3">
    <source>
        <dbReference type="Proteomes" id="UP001320245"/>
    </source>
</evidence>
<dbReference type="Proteomes" id="UP001320245">
    <property type="component" value="Unassembled WGS sequence"/>
</dbReference>
<sequence>MTSVHQLSSLAEVKSLSEQNSYFAVYCYADWLGDCRVALNLYEQAAEGRSLPGHLAFAKYNIEDDGGELASEFGVEAMPAFLFFEGGSPVEINGVARLIGVNPDALESATATLHERATQRQADEA</sequence>
<dbReference type="Pfam" id="PF00085">
    <property type="entry name" value="Thioredoxin"/>
    <property type="match status" value="1"/>
</dbReference>
<dbReference type="CDD" id="cd02947">
    <property type="entry name" value="TRX_family"/>
    <property type="match status" value="1"/>
</dbReference>
<dbReference type="EMBL" id="JAJSPL020000006">
    <property type="protein sequence ID" value="KAK7746231.1"/>
    <property type="molecule type" value="Genomic_DNA"/>
</dbReference>
<evidence type="ECO:0000259" key="1">
    <source>
        <dbReference type="Pfam" id="PF00085"/>
    </source>
</evidence>
<dbReference type="InterPro" id="IPR036249">
    <property type="entry name" value="Thioredoxin-like_sf"/>
</dbReference>
<feature type="domain" description="Thioredoxin" evidence="1">
    <location>
        <begin position="15"/>
        <end position="92"/>
    </location>
</feature>